<keyword evidence="3" id="KW-1185">Reference proteome</keyword>
<organism evidence="2 3">
    <name type="scientific">Pseudonocardia nematodicida</name>
    <dbReference type="NCBI Taxonomy" id="1206997"/>
    <lineage>
        <taxon>Bacteria</taxon>
        <taxon>Bacillati</taxon>
        <taxon>Actinomycetota</taxon>
        <taxon>Actinomycetes</taxon>
        <taxon>Pseudonocardiales</taxon>
        <taxon>Pseudonocardiaceae</taxon>
        <taxon>Pseudonocardia</taxon>
    </lineage>
</organism>
<name>A0ABV1KGT8_9PSEU</name>
<dbReference type="RefSeq" id="WP_349300745.1">
    <property type="nucleotide sequence ID" value="NZ_JBEDNQ010000011.1"/>
</dbReference>
<protein>
    <recommendedName>
        <fullName evidence="4">MFS transporter</fullName>
    </recommendedName>
</protein>
<keyword evidence="1" id="KW-0472">Membrane</keyword>
<feature type="transmembrane region" description="Helical" evidence="1">
    <location>
        <begin position="54"/>
        <end position="76"/>
    </location>
</feature>
<keyword evidence="1" id="KW-0812">Transmembrane</keyword>
<dbReference type="SUPFAM" id="SSF103473">
    <property type="entry name" value="MFS general substrate transporter"/>
    <property type="match status" value="1"/>
</dbReference>
<evidence type="ECO:0008006" key="4">
    <source>
        <dbReference type="Google" id="ProtNLM"/>
    </source>
</evidence>
<reference evidence="2 3" key="1">
    <citation type="submission" date="2024-03" db="EMBL/GenBank/DDBJ databases">
        <title>Draft genome sequence of Pseudonocardia nematodicida JCM 31783.</title>
        <authorList>
            <person name="Butdee W."/>
            <person name="Duangmal K."/>
        </authorList>
    </citation>
    <scope>NUCLEOTIDE SEQUENCE [LARGE SCALE GENOMIC DNA]</scope>
    <source>
        <strain evidence="2 3">JCM 31783</strain>
    </source>
</reference>
<evidence type="ECO:0000313" key="2">
    <source>
        <dbReference type="EMBL" id="MEQ3553680.1"/>
    </source>
</evidence>
<gene>
    <name evidence="2" type="ORF">WIS52_24675</name>
</gene>
<keyword evidence="1" id="KW-1133">Transmembrane helix</keyword>
<dbReference type="InterPro" id="IPR036259">
    <property type="entry name" value="MFS_trans_sf"/>
</dbReference>
<sequence>MTGVPPRRRAVANSVRSMLYNSGQAVGTSVSLLVVASAGVSSYAGRTDDPRVVAGFAAAIGLSAVAAAFALVFAVLRGGPWLVPRGSRAPDREMQRAVEP</sequence>
<evidence type="ECO:0000313" key="3">
    <source>
        <dbReference type="Proteomes" id="UP001494902"/>
    </source>
</evidence>
<proteinExistence type="predicted"/>
<comment type="caution">
    <text evidence="2">The sequence shown here is derived from an EMBL/GenBank/DDBJ whole genome shotgun (WGS) entry which is preliminary data.</text>
</comment>
<evidence type="ECO:0000256" key="1">
    <source>
        <dbReference type="SAM" id="Phobius"/>
    </source>
</evidence>
<dbReference type="Proteomes" id="UP001494902">
    <property type="component" value="Unassembled WGS sequence"/>
</dbReference>
<accession>A0ABV1KGT8</accession>
<dbReference type="EMBL" id="JBEDNQ010000011">
    <property type="protein sequence ID" value="MEQ3553680.1"/>
    <property type="molecule type" value="Genomic_DNA"/>
</dbReference>